<dbReference type="Pfam" id="PF01261">
    <property type="entry name" value="AP_endonuc_2"/>
    <property type="match status" value="1"/>
</dbReference>
<dbReference type="AlphaFoldDB" id="A0A3E0WG68"/>
<gene>
    <name evidence="4" type="ORF">B7R25_03550</name>
</gene>
<organism evidence="4 5">
    <name type="scientific">Subtercola boreus</name>
    <dbReference type="NCBI Taxonomy" id="120213"/>
    <lineage>
        <taxon>Bacteria</taxon>
        <taxon>Bacillati</taxon>
        <taxon>Actinomycetota</taxon>
        <taxon>Actinomycetes</taxon>
        <taxon>Micrococcales</taxon>
        <taxon>Microbacteriaceae</taxon>
        <taxon>Subtercola</taxon>
    </lineage>
</organism>
<feature type="compositionally biased region" description="Low complexity" evidence="2">
    <location>
        <begin position="282"/>
        <end position="291"/>
    </location>
</feature>
<dbReference type="PANTHER" id="PTHR12110">
    <property type="entry name" value="HYDROXYPYRUVATE ISOMERASE"/>
    <property type="match status" value="1"/>
</dbReference>
<dbReference type="SUPFAM" id="SSF51658">
    <property type="entry name" value="Xylose isomerase-like"/>
    <property type="match status" value="1"/>
</dbReference>
<dbReference type="Gene3D" id="3.20.20.150">
    <property type="entry name" value="Divalent-metal-dependent TIM barrel enzymes"/>
    <property type="match status" value="1"/>
</dbReference>
<comment type="caution">
    <text evidence="4">The sequence shown here is derived from an EMBL/GenBank/DDBJ whole genome shotgun (WGS) entry which is preliminary data.</text>
</comment>
<evidence type="ECO:0000313" key="5">
    <source>
        <dbReference type="Proteomes" id="UP000257080"/>
    </source>
</evidence>
<name>A0A3E0WG68_9MICO</name>
<dbReference type="InterPro" id="IPR013022">
    <property type="entry name" value="Xyl_isomerase-like_TIM-brl"/>
</dbReference>
<dbReference type="InterPro" id="IPR036237">
    <property type="entry name" value="Xyl_isomerase-like_sf"/>
</dbReference>
<dbReference type="InterPro" id="IPR050312">
    <property type="entry name" value="IolE/XylAMocC-like"/>
</dbReference>
<evidence type="ECO:0000256" key="1">
    <source>
        <dbReference type="ARBA" id="ARBA00023277"/>
    </source>
</evidence>
<evidence type="ECO:0000259" key="3">
    <source>
        <dbReference type="Pfam" id="PF01261"/>
    </source>
</evidence>
<reference evidence="4 5" key="1">
    <citation type="submission" date="2017-04" db="EMBL/GenBank/DDBJ databases">
        <title>Comparative genome analysis of Subtercola boreus.</title>
        <authorList>
            <person name="Cho Y.-J."/>
            <person name="Cho A."/>
            <person name="Kim O.-S."/>
            <person name="Lee J.-I."/>
        </authorList>
    </citation>
    <scope>NUCLEOTIDE SEQUENCE [LARGE SCALE GENOMIC DNA]</scope>
    <source>
        <strain evidence="4 5">P28004</strain>
    </source>
</reference>
<evidence type="ECO:0000256" key="2">
    <source>
        <dbReference type="SAM" id="MobiDB-lite"/>
    </source>
</evidence>
<sequence>MMRIGMSTSCVYPLGVEEGFRYASLAGYDGVEVMVTRDEATQTPESLLALSEKYAIPILSIHAPVLLLTHFVWGRDPQVKLEKSADLARAVGATAVVVHPPFRWQSGYAENFLRIVRETTETYGVEIAVENMFPWKVKGSSLAAYSPGWDPVVMDCDAVTLDFSHAALSGRDSLEMTEALGSRLRHVHLCDGSGSLDEGRVFDEHLLPGYGGQPVREVLAHLSATGWNGNVVAEVNTRKAKTEEERLRLLRETLAFGRQEEWQQTVKPLKKRKQKKADRAAGRAAVKAGLG</sequence>
<feature type="region of interest" description="Disordered" evidence="2">
    <location>
        <begin position="265"/>
        <end position="291"/>
    </location>
</feature>
<dbReference type="Proteomes" id="UP000257080">
    <property type="component" value="Unassembled WGS sequence"/>
</dbReference>
<feature type="domain" description="Xylose isomerase-like TIM barrel" evidence="3">
    <location>
        <begin position="20"/>
        <end position="251"/>
    </location>
</feature>
<accession>A0A3E0WG68</accession>
<dbReference type="EMBL" id="NBXE01000008">
    <property type="protein sequence ID" value="RFA28803.1"/>
    <property type="molecule type" value="Genomic_DNA"/>
</dbReference>
<dbReference type="OrthoDB" id="3248123at2"/>
<evidence type="ECO:0000313" key="4">
    <source>
        <dbReference type="EMBL" id="RFA28803.1"/>
    </source>
</evidence>
<dbReference type="PANTHER" id="PTHR12110:SF47">
    <property type="match status" value="1"/>
</dbReference>
<keyword evidence="1" id="KW-0119">Carbohydrate metabolism</keyword>
<dbReference type="RefSeq" id="WP_116417594.1">
    <property type="nucleotide sequence ID" value="NZ_NBXC01000008.1"/>
</dbReference>
<protein>
    <recommendedName>
        <fullName evidence="3">Xylose isomerase-like TIM barrel domain-containing protein</fullName>
    </recommendedName>
</protein>
<proteinExistence type="predicted"/>